<sequence length="108" mass="11949">MDTTRGSKEMVLLAGNSHPELAHLIASRLGKPFGNVSTYHSSNQETMVEIGDSVRGRDVFILQTGTNRLEVTVGRAEVKEMANRETSVEIMESVREKSVYLIQTADPK</sequence>
<feature type="domain" description="Ribose-phosphate pyrophosphokinase N-terminal" evidence="3">
    <location>
        <begin position="10"/>
        <end position="67"/>
    </location>
</feature>
<keyword evidence="5" id="KW-1185">Reference proteome</keyword>
<dbReference type="FunFam" id="3.40.50.2020:FF:000014">
    <property type="entry name" value="Ribose-phosphate pyrophosphokinase 1"/>
    <property type="match status" value="1"/>
</dbReference>
<evidence type="ECO:0000256" key="2">
    <source>
        <dbReference type="ARBA" id="ARBA00022727"/>
    </source>
</evidence>
<evidence type="ECO:0000256" key="1">
    <source>
        <dbReference type="ARBA" id="ARBA00006478"/>
    </source>
</evidence>
<keyword evidence="2" id="KW-0545">Nucleotide biosynthesis</keyword>
<dbReference type="GO" id="GO:0006015">
    <property type="term" value="P:5-phosphoribose 1-diphosphate biosynthetic process"/>
    <property type="evidence" value="ECO:0007669"/>
    <property type="project" value="TreeGrafter"/>
</dbReference>
<evidence type="ECO:0000313" key="5">
    <source>
        <dbReference type="Proteomes" id="UP000747542"/>
    </source>
</evidence>
<protein>
    <submittedName>
        <fullName evidence="4">Ribose-phosphate pyrophosphokinase 2-like</fullName>
    </submittedName>
</protein>
<dbReference type="GO" id="GO:0006164">
    <property type="term" value="P:purine nucleotide biosynthetic process"/>
    <property type="evidence" value="ECO:0007669"/>
    <property type="project" value="TreeGrafter"/>
</dbReference>
<evidence type="ECO:0000259" key="3">
    <source>
        <dbReference type="Pfam" id="PF13793"/>
    </source>
</evidence>
<organism evidence="4 5">
    <name type="scientific">Homarus americanus</name>
    <name type="common">American lobster</name>
    <dbReference type="NCBI Taxonomy" id="6706"/>
    <lineage>
        <taxon>Eukaryota</taxon>
        <taxon>Metazoa</taxon>
        <taxon>Ecdysozoa</taxon>
        <taxon>Arthropoda</taxon>
        <taxon>Crustacea</taxon>
        <taxon>Multicrustacea</taxon>
        <taxon>Malacostraca</taxon>
        <taxon>Eumalacostraca</taxon>
        <taxon>Eucarida</taxon>
        <taxon>Decapoda</taxon>
        <taxon>Pleocyemata</taxon>
        <taxon>Astacidea</taxon>
        <taxon>Nephropoidea</taxon>
        <taxon>Nephropidae</taxon>
        <taxon>Homarus</taxon>
    </lineage>
</organism>
<dbReference type="GO" id="GO:0004749">
    <property type="term" value="F:ribose phosphate diphosphokinase activity"/>
    <property type="evidence" value="ECO:0007669"/>
    <property type="project" value="TreeGrafter"/>
</dbReference>
<dbReference type="Pfam" id="PF13793">
    <property type="entry name" value="Pribosyltran_N"/>
    <property type="match status" value="1"/>
</dbReference>
<dbReference type="PANTHER" id="PTHR10210:SF53">
    <property type="entry name" value="GH23275P"/>
    <property type="match status" value="1"/>
</dbReference>
<proteinExistence type="inferred from homology"/>
<comment type="similarity">
    <text evidence="1">Belongs to the ribose-phosphate pyrophosphokinase family.</text>
</comment>
<dbReference type="GO" id="GO:0002189">
    <property type="term" value="C:ribose phosphate diphosphokinase complex"/>
    <property type="evidence" value="ECO:0007669"/>
    <property type="project" value="TreeGrafter"/>
</dbReference>
<dbReference type="Proteomes" id="UP000747542">
    <property type="component" value="Unassembled WGS sequence"/>
</dbReference>
<evidence type="ECO:0000313" key="4">
    <source>
        <dbReference type="EMBL" id="KAG7156568.1"/>
    </source>
</evidence>
<dbReference type="AlphaFoldDB" id="A0A8J5JLJ2"/>
<dbReference type="GO" id="GO:0000287">
    <property type="term" value="F:magnesium ion binding"/>
    <property type="evidence" value="ECO:0007669"/>
    <property type="project" value="InterPro"/>
</dbReference>
<gene>
    <name evidence="4" type="primary">PRS2-L</name>
    <name evidence="4" type="ORF">Hamer_G006544</name>
</gene>
<accession>A0A8J5JLJ2</accession>
<name>A0A8J5JLJ2_HOMAM</name>
<dbReference type="InterPro" id="IPR029057">
    <property type="entry name" value="PRTase-like"/>
</dbReference>
<comment type="caution">
    <text evidence="4">The sequence shown here is derived from an EMBL/GenBank/DDBJ whole genome shotgun (WGS) entry which is preliminary data.</text>
</comment>
<reference evidence="4" key="1">
    <citation type="journal article" date="2021" name="Sci. Adv.">
        <title>The American lobster genome reveals insights on longevity, neural, and immune adaptations.</title>
        <authorList>
            <person name="Polinski J.M."/>
            <person name="Zimin A.V."/>
            <person name="Clark K.F."/>
            <person name="Kohn A.B."/>
            <person name="Sadowski N."/>
            <person name="Timp W."/>
            <person name="Ptitsyn A."/>
            <person name="Khanna P."/>
            <person name="Romanova D.Y."/>
            <person name="Williams P."/>
            <person name="Greenwood S.J."/>
            <person name="Moroz L.L."/>
            <person name="Walt D.R."/>
            <person name="Bodnar A.G."/>
        </authorList>
    </citation>
    <scope>NUCLEOTIDE SEQUENCE</scope>
    <source>
        <strain evidence="4">GMGI-L3</strain>
    </source>
</reference>
<dbReference type="InterPro" id="IPR029099">
    <property type="entry name" value="Pribosyltran_N"/>
</dbReference>
<dbReference type="Gene3D" id="3.40.50.2020">
    <property type="match status" value="2"/>
</dbReference>
<dbReference type="GO" id="GO:0005737">
    <property type="term" value="C:cytoplasm"/>
    <property type="evidence" value="ECO:0007669"/>
    <property type="project" value="TreeGrafter"/>
</dbReference>
<dbReference type="SUPFAM" id="SSF53271">
    <property type="entry name" value="PRTase-like"/>
    <property type="match status" value="1"/>
</dbReference>
<dbReference type="GO" id="GO:0005524">
    <property type="term" value="F:ATP binding"/>
    <property type="evidence" value="ECO:0007669"/>
    <property type="project" value="TreeGrafter"/>
</dbReference>
<dbReference type="EMBL" id="JAHLQT010039062">
    <property type="protein sequence ID" value="KAG7156568.1"/>
    <property type="molecule type" value="Genomic_DNA"/>
</dbReference>
<dbReference type="PANTHER" id="PTHR10210">
    <property type="entry name" value="RIBOSE-PHOSPHATE DIPHOSPHOKINASE FAMILY MEMBER"/>
    <property type="match status" value="1"/>
</dbReference>
<dbReference type="SMART" id="SM01400">
    <property type="entry name" value="Pribosyltran_N"/>
    <property type="match status" value="1"/>
</dbReference>
<dbReference type="InterPro" id="IPR005946">
    <property type="entry name" value="Rib-P_diPkinase"/>
</dbReference>